<dbReference type="SUPFAM" id="SSF52540">
    <property type="entry name" value="P-loop containing nucleoside triphosphate hydrolases"/>
    <property type="match status" value="1"/>
</dbReference>
<comment type="caution">
    <text evidence="9">The sequence shown here is derived from an EMBL/GenBank/DDBJ whole genome shotgun (WGS) entry which is preliminary data.</text>
</comment>
<dbReference type="InterPro" id="IPR011545">
    <property type="entry name" value="DEAD/DEAH_box_helicase_dom"/>
</dbReference>
<feature type="compositionally biased region" description="Acidic residues" evidence="7">
    <location>
        <begin position="94"/>
        <end position="103"/>
    </location>
</feature>
<dbReference type="GO" id="GO:0005524">
    <property type="term" value="F:ATP binding"/>
    <property type="evidence" value="ECO:0007669"/>
    <property type="project" value="UniProtKB-KW"/>
</dbReference>
<gene>
    <name evidence="9" type="ORF">EVOR1521_LOCUS2577</name>
</gene>
<dbReference type="EMBL" id="CAUJNA010000139">
    <property type="protein sequence ID" value="CAJ1372515.1"/>
    <property type="molecule type" value="Genomic_DNA"/>
</dbReference>
<dbReference type="InterPro" id="IPR027417">
    <property type="entry name" value="P-loop_NTPase"/>
</dbReference>
<dbReference type="InterPro" id="IPR000629">
    <property type="entry name" value="RNA-helicase_DEAD-box_CS"/>
</dbReference>
<reference evidence="9" key="1">
    <citation type="submission" date="2023-08" db="EMBL/GenBank/DDBJ databases">
        <authorList>
            <person name="Chen Y."/>
            <person name="Shah S."/>
            <person name="Dougan E. K."/>
            <person name="Thang M."/>
            <person name="Chan C."/>
        </authorList>
    </citation>
    <scope>NUCLEOTIDE SEQUENCE</scope>
</reference>
<protein>
    <recommendedName>
        <fullName evidence="1">RNA helicase</fullName>
        <ecNumber evidence="1">3.6.4.13</ecNumber>
    </recommendedName>
</protein>
<evidence type="ECO:0000259" key="8">
    <source>
        <dbReference type="PROSITE" id="PS51192"/>
    </source>
</evidence>
<name>A0AA36HNN8_9DINO</name>
<keyword evidence="2 6" id="KW-0547">Nucleotide-binding</keyword>
<proteinExistence type="inferred from homology"/>
<evidence type="ECO:0000256" key="7">
    <source>
        <dbReference type="SAM" id="MobiDB-lite"/>
    </source>
</evidence>
<evidence type="ECO:0000313" key="10">
    <source>
        <dbReference type="Proteomes" id="UP001178507"/>
    </source>
</evidence>
<dbReference type="InterPro" id="IPR014001">
    <property type="entry name" value="Helicase_ATP-bd"/>
</dbReference>
<evidence type="ECO:0000256" key="3">
    <source>
        <dbReference type="ARBA" id="ARBA00022801"/>
    </source>
</evidence>
<dbReference type="PROSITE" id="PS00039">
    <property type="entry name" value="DEAD_ATP_HELICASE"/>
    <property type="match status" value="1"/>
</dbReference>
<dbReference type="PROSITE" id="PS51192">
    <property type="entry name" value="HELICASE_ATP_BIND_1"/>
    <property type="match status" value="1"/>
</dbReference>
<evidence type="ECO:0000256" key="5">
    <source>
        <dbReference type="ARBA" id="ARBA00022840"/>
    </source>
</evidence>
<evidence type="ECO:0000256" key="2">
    <source>
        <dbReference type="ARBA" id="ARBA00022741"/>
    </source>
</evidence>
<keyword evidence="4 6" id="KW-0347">Helicase</keyword>
<comment type="similarity">
    <text evidence="6">Belongs to the DEAD box helicase family.</text>
</comment>
<evidence type="ECO:0000313" key="9">
    <source>
        <dbReference type="EMBL" id="CAJ1372515.1"/>
    </source>
</evidence>
<dbReference type="Proteomes" id="UP001178507">
    <property type="component" value="Unassembled WGS sequence"/>
</dbReference>
<feature type="region of interest" description="Disordered" evidence="7">
    <location>
        <begin position="1"/>
        <end position="40"/>
    </location>
</feature>
<evidence type="ECO:0000256" key="1">
    <source>
        <dbReference type="ARBA" id="ARBA00012552"/>
    </source>
</evidence>
<dbReference type="SMART" id="SM00487">
    <property type="entry name" value="DEXDc"/>
    <property type="match status" value="1"/>
</dbReference>
<keyword evidence="10" id="KW-1185">Reference proteome</keyword>
<dbReference type="GO" id="GO:0003724">
    <property type="term" value="F:RNA helicase activity"/>
    <property type="evidence" value="ECO:0007669"/>
    <property type="project" value="UniProtKB-EC"/>
</dbReference>
<accession>A0AA36HNN8</accession>
<dbReference type="GO" id="GO:0016787">
    <property type="term" value="F:hydrolase activity"/>
    <property type="evidence" value="ECO:0007669"/>
    <property type="project" value="UniProtKB-KW"/>
</dbReference>
<organism evidence="9 10">
    <name type="scientific">Effrenium voratum</name>
    <dbReference type="NCBI Taxonomy" id="2562239"/>
    <lineage>
        <taxon>Eukaryota</taxon>
        <taxon>Sar</taxon>
        <taxon>Alveolata</taxon>
        <taxon>Dinophyceae</taxon>
        <taxon>Suessiales</taxon>
        <taxon>Symbiodiniaceae</taxon>
        <taxon>Effrenium</taxon>
    </lineage>
</organism>
<evidence type="ECO:0000256" key="6">
    <source>
        <dbReference type="RuleBase" id="RU000492"/>
    </source>
</evidence>
<dbReference type="Pfam" id="PF00270">
    <property type="entry name" value="DEAD"/>
    <property type="match status" value="1"/>
</dbReference>
<evidence type="ECO:0000256" key="4">
    <source>
        <dbReference type="ARBA" id="ARBA00022806"/>
    </source>
</evidence>
<dbReference type="Gene3D" id="3.40.50.300">
    <property type="entry name" value="P-loop containing nucleotide triphosphate hydrolases"/>
    <property type="match status" value="1"/>
</dbReference>
<feature type="region of interest" description="Disordered" evidence="7">
    <location>
        <begin position="90"/>
        <end position="112"/>
    </location>
</feature>
<feature type="domain" description="Helicase ATP-binding" evidence="8">
    <location>
        <begin position="201"/>
        <end position="376"/>
    </location>
</feature>
<dbReference type="GO" id="GO:0003676">
    <property type="term" value="F:nucleic acid binding"/>
    <property type="evidence" value="ECO:0007669"/>
    <property type="project" value="InterPro"/>
</dbReference>
<dbReference type="AlphaFoldDB" id="A0AA36HNN8"/>
<dbReference type="FunFam" id="3.40.50.300:FF:000079">
    <property type="entry name" value="probable ATP-dependent RNA helicase DDX17"/>
    <property type="match status" value="1"/>
</dbReference>
<keyword evidence="5 6" id="KW-0067">ATP-binding</keyword>
<sequence length="395" mass="44117">MARGFDPDDDEAYFRDEEVPTGRTTRVRLNEPVATTEDDPLDAFMAEINSELAKSAGSEAFESKMQKAQAMWENDTEDFVASYYEAYEKAPVQADEEEEEVEEAGDRRKKPIEPLPAVDHSQIKYSAVQTNFYTPHAEVAKMTNEQVAQLRVELRVSSTGSNIPPPSTSFAHMAHMLGREIMEAVRQHGYHQPTPIQAQAMPVALSGRDIIGIAETGSGKTVAYLLPMLVHAIAQPELQKDDGPIGVVLCPTRELAVQIETETYKFNKHLGMRSITLAGGLSKLEQFKEVKRGAEIAICNPGRLIDVVKMKGCNLQRCTYIVLDEADRMFHMGFEYQVRSIVQNIRPSRQTLLFSATFPPKIEKLARDILHQPVRITIGEAGQADAGLRTFEHRS</sequence>
<keyword evidence="3 6" id="KW-0378">Hydrolase</keyword>
<dbReference type="PANTHER" id="PTHR47958">
    <property type="entry name" value="ATP-DEPENDENT RNA HELICASE DBP3"/>
    <property type="match status" value="1"/>
</dbReference>
<dbReference type="EC" id="3.6.4.13" evidence="1"/>